<feature type="region of interest" description="Disordered" evidence="1">
    <location>
        <begin position="434"/>
        <end position="454"/>
    </location>
</feature>
<reference evidence="2 3" key="1">
    <citation type="submission" date="2021-01" db="EMBL/GenBank/DDBJ databases">
        <title>Whole genome shotgun sequence of Catellatospora citrea NBRC 14495.</title>
        <authorList>
            <person name="Komaki H."/>
            <person name="Tamura T."/>
        </authorList>
    </citation>
    <scope>NUCLEOTIDE SEQUENCE [LARGE SCALE GENOMIC DNA]</scope>
    <source>
        <strain evidence="2 3">NBRC 14495</strain>
    </source>
</reference>
<gene>
    <name evidence="2" type="ORF">Cci01nite_80030</name>
</gene>
<dbReference type="AlphaFoldDB" id="A0A8J3KXA5"/>
<evidence type="ECO:0000313" key="2">
    <source>
        <dbReference type="EMBL" id="GIG02910.1"/>
    </source>
</evidence>
<protein>
    <submittedName>
        <fullName evidence="2">Uncharacterized protein</fullName>
    </submittedName>
</protein>
<evidence type="ECO:0000313" key="3">
    <source>
        <dbReference type="Proteomes" id="UP000659904"/>
    </source>
</evidence>
<feature type="compositionally biased region" description="Low complexity" evidence="1">
    <location>
        <begin position="445"/>
        <end position="454"/>
    </location>
</feature>
<dbReference type="RefSeq" id="WP_170213231.1">
    <property type="nucleotide sequence ID" value="NZ_BONH01000063.1"/>
</dbReference>
<dbReference type="Proteomes" id="UP000659904">
    <property type="component" value="Unassembled WGS sequence"/>
</dbReference>
<name>A0A8J3KXA5_9ACTN</name>
<dbReference type="EMBL" id="BONH01000063">
    <property type="protein sequence ID" value="GIG02910.1"/>
    <property type="molecule type" value="Genomic_DNA"/>
</dbReference>
<dbReference type="Gene3D" id="3.90.176.10">
    <property type="entry name" value="Toxin ADP-ribosyltransferase, Chain A, domain 1"/>
    <property type="match status" value="1"/>
</dbReference>
<keyword evidence="3" id="KW-1185">Reference proteome</keyword>
<organism evidence="2 3">
    <name type="scientific">Catellatospora citrea</name>
    <dbReference type="NCBI Taxonomy" id="53366"/>
    <lineage>
        <taxon>Bacteria</taxon>
        <taxon>Bacillati</taxon>
        <taxon>Actinomycetota</taxon>
        <taxon>Actinomycetes</taxon>
        <taxon>Micromonosporales</taxon>
        <taxon>Micromonosporaceae</taxon>
        <taxon>Catellatospora</taxon>
    </lineage>
</organism>
<evidence type="ECO:0000256" key="1">
    <source>
        <dbReference type="SAM" id="MobiDB-lite"/>
    </source>
</evidence>
<proteinExistence type="predicted"/>
<comment type="caution">
    <text evidence="2">The sequence shown here is derived from an EMBL/GenBank/DDBJ whole genome shotgun (WGS) entry which is preliminary data.</text>
</comment>
<accession>A0A8J3KXA5</accession>
<sequence length="741" mass="78518">MNEARPRWCGHTLVIGHDDQLPSGLVAQLPRERNRHTVLLVGTAAQSPDTVADHIREELPNIGSIRLASSGPGIADLAQRLCELLGIEVVAPTGRIMLVAPGTLFVVNPKGAKPWRIHQPGKSPKFTGAARHPAPAWQVPLPRQSQWATGGLVAHELPAGFWVHRPQRVPPPLDDPAYAIDVDGEQVVVLVGRPGGPPPSPQGLYRWLADLPLTALSRLLLIPYGPHAAMLDTVAARLSTDLHVIVRRTAGLPVRVRDETHYAAVDAAGRIGARPAAQAMSYIANDPAPRVESWISPTTGRLEAGPPIEQLDGRWVLEVVRSGYWLRESGTAAGDDVRLRPAADHDAFLIGAPGSEPHEAARAIAAGLPADMRAGLQFQRVEAGPPVRSDLSEWDVVDQPAALSTATGWMVEPWSVRPAAATLAAESMLLSSTGHSDAAGAPHDSGAGSSAATAGTARVDQVPFGQGRAIGRAKVPGASLLRPPAGAQASTPELQPPVPVRSADEPVAAVRAVAVPDEPSVKQEPGPTWTVPLRRQRIAAPLRAARRSTVDEQSRIRTRLGAEYDNHVHDVARLLGRLPEVRPAVHESPDALEADLVAVAAALRTDRFDATDRALRACLLSGLSRLPAVTGPVSAVIPADPTPYRQGDLLVADGLLRADSRSSFAGRVDLLTLYSHTGRRPGALSDRDEVLFAPGTVFSVMDSTTGPDGVRHVLLRELADTGTAGPSDEQVLGDLRAGVRH</sequence>